<keyword evidence="3" id="KW-1185">Reference proteome</keyword>
<evidence type="ECO:0000313" key="2">
    <source>
        <dbReference type="EMBL" id="CTP92700.1"/>
    </source>
</evidence>
<dbReference type="AlphaFoldDB" id="A0A0K3AB28"/>
<accession>A0A0K3AB28</accession>
<dbReference type="NCBIfam" id="NF041409">
    <property type="entry name" value="XopAV"/>
    <property type="match status" value="1"/>
</dbReference>
<feature type="region of interest" description="Disordered" evidence="1">
    <location>
        <begin position="1"/>
        <end position="41"/>
    </location>
</feature>
<evidence type="ECO:0000313" key="3">
    <source>
        <dbReference type="Proteomes" id="UP000046187"/>
    </source>
</evidence>
<organism evidence="2 3">
    <name type="scientific">Xanthomonas graminis pv. arrhenatheri LMG 727</name>
    <dbReference type="NCBI Taxonomy" id="1195923"/>
    <lineage>
        <taxon>Bacteria</taxon>
        <taxon>Pseudomonadati</taxon>
        <taxon>Pseudomonadota</taxon>
        <taxon>Gammaproteobacteria</taxon>
        <taxon>Lysobacterales</taxon>
        <taxon>Lysobacteraceae</taxon>
        <taxon>Xanthomonas</taxon>
        <taxon>Xanthomonas translucens group</taxon>
        <taxon>Xanthomonas graminis</taxon>
    </lineage>
</organism>
<dbReference type="EMBL" id="CXOI01000082">
    <property type="protein sequence ID" value="CTP92700.1"/>
    <property type="molecule type" value="Genomic_DNA"/>
</dbReference>
<evidence type="ECO:0000256" key="1">
    <source>
        <dbReference type="SAM" id="MobiDB-lite"/>
    </source>
</evidence>
<dbReference type="RefSeq" id="WP_186008723.1">
    <property type="nucleotide sequence ID" value="NZ_CXOI01000082.1"/>
</dbReference>
<proteinExistence type="predicted"/>
<reference evidence="3" key="1">
    <citation type="submission" date="2015-07" db="EMBL/GenBank/DDBJ databases">
        <authorList>
            <person name="Wibberg D."/>
        </authorList>
    </citation>
    <scope>NUCLEOTIDE SEQUENCE [LARGE SCALE GENOMIC DNA]</scope>
</reference>
<protein>
    <submittedName>
        <fullName evidence="2">Uncharacterized protein</fullName>
    </submittedName>
</protein>
<sequence>MQPAALPTVSPRARTGEMDLELGLAQTGRNDAPSPQRADAQIDGRLQDLQQRPARTAPRRAQPALTRQRIASCVADVAGVTAALTGIASVAPPLVGFFAYIGENDQMAKFGGIATLAGVATTGTLSAIQRLASLYAYGNNITDRASALGISAENLRRAVDLVTIPEENERHAHPMSEAESNALAIDLMHLSTTPFFRLDTDLWNAARRAGDSADALIEALLALRRQPAPESHAAAASSSA</sequence>
<gene>
    <name evidence="2" type="ORF">XTALMG727_3856</name>
</gene>
<dbReference type="Proteomes" id="UP000046187">
    <property type="component" value="Unassembled WGS sequence"/>
</dbReference>
<name>A0A0K3AB28_9XANT</name>